<dbReference type="OrthoDB" id="167800at2759"/>
<feature type="compositionally biased region" description="Low complexity" evidence="1">
    <location>
        <begin position="390"/>
        <end position="402"/>
    </location>
</feature>
<name>A0A6A3KTX9_9STRA</name>
<gene>
    <name evidence="3" type="ORF">PR002_g15812</name>
</gene>
<dbReference type="Proteomes" id="UP000435112">
    <property type="component" value="Unassembled WGS sequence"/>
</dbReference>
<feature type="region of interest" description="Disordered" evidence="1">
    <location>
        <begin position="200"/>
        <end position="310"/>
    </location>
</feature>
<dbReference type="EMBL" id="QXFU01001171">
    <property type="protein sequence ID" value="KAE9008755.1"/>
    <property type="molecule type" value="Genomic_DNA"/>
</dbReference>
<organism evidence="3 4">
    <name type="scientific">Phytophthora rubi</name>
    <dbReference type="NCBI Taxonomy" id="129364"/>
    <lineage>
        <taxon>Eukaryota</taxon>
        <taxon>Sar</taxon>
        <taxon>Stramenopiles</taxon>
        <taxon>Oomycota</taxon>
        <taxon>Peronosporomycetes</taxon>
        <taxon>Peronosporales</taxon>
        <taxon>Peronosporaceae</taxon>
        <taxon>Phytophthora</taxon>
    </lineage>
</organism>
<proteinExistence type="predicted"/>
<evidence type="ECO:0000256" key="1">
    <source>
        <dbReference type="SAM" id="MobiDB-lite"/>
    </source>
</evidence>
<evidence type="ECO:0000313" key="3">
    <source>
        <dbReference type="EMBL" id="KAE9008755.1"/>
    </source>
</evidence>
<feature type="region of interest" description="Disordered" evidence="1">
    <location>
        <begin position="450"/>
        <end position="490"/>
    </location>
</feature>
<evidence type="ECO:0000313" key="4">
    <source>
        <dbReference type="Proteomes" id="UP000435112"/>
    </source>
</evidence>
<evidence type="ECO:0000256" key="2">
    <source>
        <dbReference type="SAM" id="Phobius"/>
    </source>
</evidence>
<comment type="caution">
    <text evidence="3">The sequence shown here is derived from an EMBL/GenBank/DDBJ whole genome shotgun (WGS) entry which is preliminary data.</text>
</comment>
<feature type="compositionally biased region" description="Basic and acidic residues" evidence="1">
    <location>
        <begin position="480"/>
        <end position="490"/>
    </location>
</feature>
<keyword evidence="2" id="KW-0472">Membrane</keyword>
<keyword evidence="2" id="KW-1133">Transmembrane helix</keyword>
<feature type="compositionally biased region" description="Polar residues" evidence="1">
    <location>
        <begin position="450"/>
        <end position="466"/>
    </location>
</feature>
<accession>A0A6A3KTX9</accession>
<dbReference type="AlphaFoldDB" id="A0A6A3KTX9"/>
<sequence>MRSVDDVRCSKKSLRQMLTLSETFGPSWTALAIARRECCGFILVPPLFLLAHVSCLLLPGGGQQQQPVTVVALWSAPLIEINTKSLSQFKRSPAPARALNAMRSWFVFALAASVALSTWTAPVEAAACAEICYTTELTGFGPGGSAGCSCTGSGATRSGPGSCSCGQCYEETNGAVIGYAINSDGTCTFGTDCGDCTYSSDSSSSTSASSTSSKSTTGSTTSSSSTKTPSTSSNSTTGSTSATTTTTDAPATTSPAATSGTASNSTSATSSSTTDTNGTSTTTSTTTITSSSSSSNNAGDAGSGTADTSSSNGLKTWQIALIICCGVLVFTVAVVSVLSCYCKARNRLYENEDDQADASYYQQQYPRSRQDAVGSGVVPTPTLFSQAPTSSRGHARSGSSGSFTNEFKPMYANPANSGSADRLGMGLAPVHMRNSSGDLAAGSYSNERILSSSYPTDRRPSSSNRSIGRRPSLEQGYSSARDRDSLAVEL</sequence>
<feature type="region of interest" description="Disordered" evidence="1">
    <location>
        <begin position="360"/>
        <end position="410"/>
    </location>
</feature>
<protein>
    <submittedName>
        <fullName evidence="3">Uncharacterized protein</fullName>
    </submittedName>
</protein>
<reference evidence="3 4" key="1">
    <citation type="submission" date="2018-09" db="EMBL/GenBank/DDBJ databases">
        <title>Genomic investigation of the strawberry pathogen Phytophthora fragariae indicates pathogenicity is determined by transcriptional variation in three key races.</title>
        <authorList>
            <person name="Adams T.M."/>
            <person name="Armitage A.D."/>
            <person name="Sobczyk M.K."/>
            <person name="Bates H.J."/>
            <person name="Dunwell J.M."/>
            <person name="Nellist C.F."/>
            <person name="Harrison R.J."/>
        </authorList>
    </citation>
    <scope>NUCLEOTIDE SEQUENCE [LARGE SCALE GENOMIC DNA]</scope>
    <source>
        <strain evidence="3 4">SCRP324</strain>
    </source>
</reference>
<feature type="transmembrane region" description="Helical" evidence="2">
    <location>
        <begin position="317"/>
        <end position="341"/>
    </location>
</feature>
<keyword evidence="2" id="KW-0812">Transmembrane</keyword>